<name>A0A919C2A0_9ACTN</name>
<evidence type="ECO:0000313" key="3">
    <source>
        <dbReference type="Proteomes" id="UP000619355"/>
    </source>
</evidence>
<keyword evidence="1" id="KW-1133">Transmembrane helix</keyword>
<organism evidence="2 3">
    <name type="scientific">Streptomyces capoamus</name>
    <dbReference type="NCBI Taxonomy" id="68183"/>
    <lineage>
        <taxon>Bacteria</taxon>
        <taxon>Bacillati</taxon>
        <taxon>Actinomycetota</taxon>
        <taxon>Actinomycetes</taxon>
        <taxon>Kitasatosporales</taxon>
        <taxon>Streptomycetaceae</taxon>
        <taxon>Streptomyces</taxon>
    </lineage>
</organism>
<sequence>MLVGMGGGDRRGRSEDGTPWLRRHAVALLVTCTGVGAAVLHMLAPGLNIDGIVVMLLAIAVVPWLGELFRSIEVPGFARIEFRDIERRIADVQRTANAALVGDGPGADDAAAWDTVRELAAEYVNVRLEQPGSRARTQRMDRIFARLVRAAQRVPDFDARGLLASQDAGLRLAAYARLYALPEQGALVPLADAAIAEPLAFNQYWGLRAVESGVADGGAAHVPIGAARRLMEFRARAPRGHGEVVDRILAEIDER</sequence>
<keyword evidence="1" id="KW-0472">Membrane</keyword>
<proteinExistence type="predicted"/>
<feature type="transmembrane region" description="Helical" evidence="1">
    <location>
        <begin position="49"/>
        <end position="69"/>
    </location>
</feature>
<reference evidence="3" key="1">
    <citation type="journal article" date="2019" name="Int. J. Syst. Evol. Microbiol.">
        <title>The Global Catalogue of Microorganisms (GCM) 10K type strain sequencing project: providing services to taxonomists for standard genome sequencing and annotation.</title>
        <authorList>
            <consortium name="The Broad Institute Genomics Platform"/>
            <consortium name="The Broad Institute Genome Sequencing Center for Infectious Disease"/>
            <person name="Wu L."/>
            <person name="Ma J."/>
        </authorList>
    </citation>
    <scope>NUCLEOTIDE SEQUENCE [LARGE SCALE GENOMIC DNA]</scope>
    <source>
        <strain evidence="3">JCM 4253</strain>
    </source>
</reference>
<dbReference type="EMBL" id="BNBF01000002">
    <property type="protein sequence ID" value="GHG38764.1"/>
    <property type="molecule type" value="Genomic_DNA"/>
</dbReference>
<keyword evidence="1" id="KW-0812">Transmembrane</keyword>
<accession>A0A919C2A0</accession>
<dbReference type="Proteomes" id="UP000619355">
    <property type="component" value="Unassembled WGS sequence"/>
</dbReference>
<protein>
    <submittedName>
        <fullName evidence="2">Uncharacterized protein</fullName>
    </submittedName>
</protein>
<keyword evidence="3" id="KW-1185">Reference proteome</keyword>
<evidence type="ECO:0000256" key="1">
    <source>
        <dbReference type="SAM" id="Phobius"/>
    </source>
</evidence>
<gene>
    <name evidence="2" type="ORF">GCM10018980_11820</name>
</gene>
<evidence type="ECO:0000313" key="2">
    <source>
        <dbReference type="EMBL" id="GHG38764.1"/>
    </source>
</evidence>
<feature type="transmembrane region" description="Helical" evidence="1">
    <location>
        <begin position="21"/>
        <end position="43"/>
    </location>
</feature>
<comment type="caution">
    <text evidence="2">The sequence shown here is derived from an EMBL/GenBank/DDBJ whole genome shotgun (WGS) entry which is preliminary data.</text>
</comment>
<dbReference type="AlphaFoldDB" id="A0A919C2A0"/>